<protein>
    <submittedName>
        <fullName evidence="2">DegV domain-containing protein</fullName>
    </submittedName>
</protein>
<dbReference type="InterPro" id="IPR003797">
    <property type="entry name" value="DegV"/>
</dbReference>
<reference evidence="3" key="1">
    <citation type="submission" date="2018-12" db="EMBL/GenBank/DDBJ databases">
        <title>Tengunoibacter tsumagoiensis gen. nov., sp. nov., Dictyobacter kobayashii sp. nov., D. alpinus sp. nov., and D. joshuensis sp. nov. and description of Dictyobacteraceae fam. nov. within the order Ktedonobacterales isolated from Tengu-no-mugimeshi.</title>
        <authorList>
            <person name="Wang C.M."/>
            <person name="Zheng Y."/>
            <person name="Sakai Y."/>
            <person name="Toyoda A."/>
            <person name="Minakuchi Y."/>
            <person name="Abe K."/>
            <person name="Yokota A."/>
            <person name="Yabe S."/>
        </authorList>
    </citation>
    <scope>NUCLEOTIDE SEQUENCE [LARGE SCALE GENOMIC DNA]</scope>
    <source>
        <strain evidence="3">Uno3</strain>
    </source>
</reference>
<dbReference type="NCBIfam" id="TIGR00762">
    <property type="entry name" value="DegV"/>
    <property type="match status" value="1"/>
</dbReference>
<dbReference type="SUPFAM" id="SSF82549">
    <property type="entry name" value="DAK1/DegV-like"/>
    <property type="match status" value="1"/>
</dbReference>
<dbReference type="Pfam" id="PF02645">
    <property type="entry name" value="DegV"/>
    <property type="match status" value="1"/>
</dbReference>
<gene>
    <name evidence="2" type="ORF">KTT_41600</name>
</gene>
<dbReference type="PANTHER" id="PTHR33434">
    <property type="entry name" value="DEGV DOMAIN-CONTAINING PROTEIN DR_1986-RELATED"/>
    <property type="match status" value="1"/>
</dbReference>
<dbReference type="Proteomes" id="UP000287352">
    <property type="component" value="Unassembled WGS sequence"/>
</dbReference>
<dbReference type="PROSITE" id="PS51482">
    <property type="entry name" value="DEGV"/>
    <property type="match status" value="1"/>
</dbReference>
<dbReference type="InterPro" id="IPR043168">
    <property type="entry name" value="DegV_C"/>
</dbReference>
<evidence type="ECO:0000313" key="2">
    <source>
        <dbReference type="EMBL" id="GCE14301.1"/>
    </source>
</evidence>
<keyword evidence="3" id="KW-1185">Reference proteome</keyword>
<dbReference type="Gene3D" id="3.40.50.10170">
    <property type="match status" value="1"/>
</dbReference>
<evidence type="ECO:0000256" key="1">
    <source>
        <dbReference type="ARBA" id="ARBA00023121"/>
    </source>
</evidence>
<keyword evidence="1" id="KW-0446">Lipid-binding</keyword>
<proteinExistence type="predicted"/>
<organism evidence="2 3">
    <name type="scientific">Tengunoibacter tsumagoiensis</name>
    <dbReference type="NCBI Taxonomy" id="2014871"/>
    <lineage>
        <taxon>Bacteria</taxon>
        <taxon>Bacillati</taxon>
        <taxon>Chloroflexota</taxon>
        <taxon>Ktedonobacteria</taxon>
        <taxon>Ktedonobacterales</taxon>
        <taxon>Dictyobacteraceae</taxon>
        <taxon>Tengunoibacter</taxon>
    </lineage>
</organism>
<dbReference type="RefSeq" id="WP_126581715.1">
    <property type="nucleotide sequence ID" value="NZ_BIFR01000001.1"/>
</dbReference>
<dbReference type="GO" id="GO:0008289">
    <property type="term" value="F:lipid binding"/>
    <property type="evidence" value="ECO:0007669"/>
    <property type="project" value="UniProtKB-KW"/>
</dbReference>
<evidence type="ECO:0000313" key="3">
    <source>
        <dbReference type="Proteomes" id="UP000287352"/>
    </source>
</evidence>
<sequence length="282" mass="30431">MTIRIVTDSTSDISPEQAAAYGITVVPLSVFFDEETFLDNVDLDNEGFYQKLQASATLPRSSQPAPAKFQEAYLRLIEEGATGIISVHLSANLSGTYQSACTARDSLSEEQRTIPIEVIDSKNISAAMSIGLFKAVEEAKQGLGIEEIKANLIDHYERTKLFAVLDTLEFVKRGGRIGGAKALLANMLSVKPIISLKDGTVIPVEQPRTRNKAFARIAQIVSESEPLETLAIGEAGEEVGKQLYDVLKESYAGEIKRYKLGAVIGTHTGPGTVAIVTVSAKK</sequence>
<comment type="caution">
    <text evidence="2">The sequence shown here is derived from an EMBL/GenBank/DDBJ whole genome shotgun (WGS) entry which is preliminary data.</text>
</comment>
<dbReference type="AlphaFoldDB" id="A0A402A5K5"/>
<name>A0A402A5K5_9CHLR</name>
<accession>A0A402A5K5</accession>
<dbReference type="OrthoDB" id="9780660at2"/>
<dbReference type="PANTHER" id="PTHR33434:SF2">
    <property type="entry name" value="FATTY ACID-BINDING PROTEIN TM_1468"/>
    <property type="match status" value="1"/>
</dbReference>
<dbReference type="Gene3D" id="3.30.1180.10">
    <property type="match status" value="1"/>
</dbReference>
<dbReference type="InterPro" id="IPR050270">
    <property type="entry name" value="DegV_domain_contain"/>
</dbReference>
<dbReference type="EMBL" id="BIFR01000001">
    <property type="protein sequence ID" value="GCE14301.1"/>
    <property type="molecule type" value="Genomic_DNA"/>
</dbReference>